<dbReference type="Pfam" id="PF01171">
    <property type="entry name" value="ATP_bind_3"/>
    <property type="match status" value="1"/>
</dbReference>
<dbReference type="Gene3D" id="1.20.59.20">
    <property type="match status" value="1"/>
</dbReference>
<feature type="binding site" evidence="8">
    <location>
        <begin position="31"/>
        <end position="36"/>
    </location>
    <ligand>
        <name>ATP</name>
        <dbReference type="ChEBI" id="CHEBI:30616"/>
    </ligand>
</feature>
<dbReference type="Gene3D" id="3.40.50.620">
    <property type="entry name" value="HUPs"/>
    <property type="match status" value="1"/>
</dbReference>
<evidence type="ECO:0000313" key="10">
    <source>
        <dbReference type="EMBL" id="GAD78325.1"/>
    </source>
</evidence>
<comment type="catalytic activity">
    <reaction evidence="7 8">
        <text>cytidine(34) in tRNA(Ile2) + L-lysine + ATP = lysidine(34) in tRNA(Ile2) + AMP + diphosphate + H(+)</text>
        <dbReference type="Rhea" id="RHEA:43744"/>
        <dbReference type="Rhea" id="RHEA-COMP:10625"/>
        <dbReference type="Rhea" id="RHEA-COMP:10670"/>
        <dbReference type="ChEBI" id="CHEBI:15378"/>
        <dbReference type="ChEBI" id="CHEBI:30616"/>
        <dbReference type="ChEBI" id="CHEBI:32551"/>
        <dbReference type="ChEBI" id="CHEBI:33019"/>
        <dbReference type="ChEBI" id="CHEBI:82748"/>
        <dbReference type="ChEBI" id="CHEBI:83665"/>
        <dbReference type="ChEBI" id="CHEBI:456215"/>
        <dbReference type="EC" id="6.3.4.19"/>
    </reaction>
</comment>
<dbReference type="GO" id="GO:0006400">
    <property type="term" value="P:tRNA modification"/>
    <property type="evidence" value="ECO:0007669"/>
    <property type="project" value="UniProtKB-UniRule"/>
</dbReference>
<name>U3AX71_9VIBR</name>
<dbReference type="InterPro" id="IPR012796">
    <property type="entry name" value="Lysidine-tRNA-synth_C"/>
</dbReference>
<dbReference type="NCBIfam" id="TIGR02433">
    <property type="entry name" value="lysidine_TilS_C"/>
    <property type="match status" value="1"/>
</dbReference>
<protein>
    <recommendedName>
        <fullName evidence="8">tRNA(Ile)-lysidine synthase</fullName>
        <ecNumber evidence="8">6.3.4.19</ecNumber>
    </recommendedName>
    <alternativeName>
        <fullName evidence="8">tRNA(Ile)-2-lysyl-cytidine synthase</fullName>
    </alternativeName>
    <alternativeName>
        <fullName evidence="8">tRNA(Ile)-lysidine synthetase</fullName>
    </alternativeName>
</protein>
<keyword evidence="5 8" id="KW-0547">Nucleotide-binding</keyword>
<proteinExistence type="inferred from homology"/>
<dbReference type="InterPro" id="IPR012795">
    <property type="entry name" value="tRNA_Ile_lys_synt_N"/>
</dbReference>
<dbReference type="InterPro" id="IPR011063">
    <property type="entry name" value="TilS/TtcA_N"/>
</dbReference>
<evidence type="ECO:0000256" key="8">
    <source>
        <dbReference type="HAMAP-Rule" id="MF_01161"/>
    </source>
</evidence>
<dbReference type="PANTHER" id="PTHR43033">
    <property type="entry name" value="TRNA(ILE)-LYSIDINE SYNTHASE-RELATED"/>
    <property type="match status" value="1"/>
</dbReference>
<keyword evidence="4 8" id="KW-0819">tRNA processing</keyword>
<dbReference type="SUPFAM" id="SSF56037">
    <property type="entry name" value="PheT/TilS domain"/>
    <property type="match status" value="1"/>
</dbReference>
<evidence type="ECO:0000259" key="9">
    <source>
        <dbReference type="SMART" id="SM00977"/>
    </source>
</evidence>
<dbReference type="Pfam" id="PF11734">
    <property type="entry name" value="TilS_C"/>
    <property type="match status" value="1"/>
</dbReference>
<organism evidence="10 11">
    <name type="scientific">Vibrio ezurae NBRC 102218</name>
    <dbReference type="NCBI Taxonomy" id="1219080"/>
    <lineage>
        <taxon>Bacteria</taxon>
        <taxon>Pseudomonadati</taxon>
        <taxon>Pseudomonadota</taxon>
        <taxon>Gammaproteobacteria</taxon>
        <taxon>Vibrionales</taxon>
        <taxon>Vibrionaceae</taxon>
        <taxon>Vibrio</taxon>
    </lineage>
</organism>
<dbReference type="HAMAP" id="MF_01161">
    <property type="entry name" value="tRNA_Ile_lys_synt"/>
    <property type="match status" value="1"/>
</dbReference>
<evidence type="ECO:0000256" key="3">
    <source>
        <dbReference type="ARBA" id="ARBA00022598"/>
    </source>
</evidence>
<evidence type="ECO:0000256" key="4">
    <source>
        <dbReference type="ARBA" id="ARBA00022694"/>
    </source>
</evidence>
<keyword evidence="2 8" id="KW-0963">Cytoplasm</keyword>
<feature type="domain" description="Lysidine-tRNA(Ile) synthetase C-terminal" evidence="9">
    <location>
        <begin position="371"/>
        <end position="443"/>
    </location>
</feature>
<comment type="caution">
    <text evidence="10">The sequence shown here is derived from an EMBL/GenBank/DDBJ whole genome shotgun (WGS) entry which is preliminary data.</text>
</comment>
<keyword evidence="6 8" id="KW-0067">ATP-binding</keyword>
<comment type="function">
    <text evidence="8">Ligates lysine onto the cytidine present at position 34 of the AUA codon-specific tRNA(Ile) that contains the anticodon CAU, in an ATP-dependent manner. Cytidine is converted to lysidine, thus changing the amino acid specificity of the tRNA from methionine to isoleucine.</text>
</comment>
<evidence type="ECO:0000256" key="7">
    <source>
        <dbReference type="ARBA" id="ARBA00048539"/>
    </source>
</evidence>
<accession>U3AX71</accession>
<evidence type="ECO:0000256" key="2">
    <source>
        <dbReference type="ARBA" id="ARBA00022490"/>
    </source>
</evidence>
<dbReference type="InterPro" id="IPR014729">
    <property type="entry name" value="Rossmann-like_a/b/a_fold"/>
</dbReference>
<dbReference type="InterPro" id="IPR015262">
    <property type="entry name" value="tRNA_Ile_lys_synt_subst-bd"/>
</dbReference>
<comment type="similarity">
    <text evidence="8">Belongs to the tRNA(Ile)-lysidine synthase family.</text>
</comment>
<comment type="domain">
    <text evidence="8">The N-terminal region contains the highly conserved SGGXDS motif, predicted to be a P-loop motif involved in ATP binding.</text>
</comment>
<dbReference type="AlphaFoldDB" id="U3AX71"/>
<evidence type="ECO:0000256" key="1">
    <source>
        <dbReference type="ARBA" id="ARBA00004496"/>
    </source>
</evidence>
<dbReference type="Pfam" id="PF09179">
    <property type="entry name" value="TilS"/>
    <property type="match status" value="1"/>
</dbReference>
<dbReference type="NCBIfam" id="TIGR02432">
    <property type="entry name" value="lysidine_TilS_N"/>
    <property type="match status" value="1"/>
</dbReference>
<dbReference type="EMBL" id="BATM01000001">
    <property type="protein sequence ID" value="GAD78325.1"/>
    <property type="molecule type" value="Genomic_DNA"/>
</dbReference>
<evidence type="ECO:0000313" key="11">
    <source>
        <dbReference type="Proteomes" id="UP000016562"/>
    </source>
</evidence>
<dbReference type="GO" id="GO:0032267">
    <property type="term" value="F:tRNA(Ile)-lysidine synthase activity"/>
    <property type="evidence" value="ECO:0007669"/>
    <property type="project" value="UniProtKB-EC"/>
</dbReference>
<reference evidence="10 11" key="1">
    <citation type="submission" date="2013-09" db="EMBL/GenBank/DDBJ databases">
        <title>Whole genome shotgun sequence of Vibrio ezurae NBRC 102218.</title>
        <authorList>
            <person name="Yoshida I."/>
            <person name="Hosoyama A."/>
            <person name="Numata M."/>
            <person name="Hashimoto M."/>
            <person name="Hosoyama Y."/>
            <person name="Tsuchikane K."/>
            <person name="Noguchi M."/>
            <person name="Hirakata S."/>
            <person name="Ichikawa N."/>
            <person name="Ohji S."/>
            <person name="Yamazoe A."/>
            <person name="Fujita N."/>
        </authorList>
    </citation>
    <scope>NUCLEOTIDE SEQUENCE [LARGE SCALE GENOMIC DNA]</scope>
    <source>
        <strain evidence="10 11">NBRC 102218</strain>
    </source>
</reference>
<dbReference type="SUPFAM" id="SSF52402">
    <property type="entry name" value="Adenine nucleotide alpha hydrolases-like"/>
    <property type="match status" value="1"/>
</dbReference>
<keyword evidence="3 8" id="KW-0436">Ligase</keyword>
<dbReference type="GO" id="GO:0005524">
    <property type="term" value="F:ATP binding"/>
    <property type="evidence" value="ECO:0007669"/>
    <property type="project" value="UniProtKB-UniRule"/>
</dbReference>
<dbReference type="InterPro" id="IPR012094">
    <property type="entry name" value="tRNA_Ile_lys_synt"/>
</dbReference>
<dbReference type="GO" id="GO:0005737">
    <property type="term" value="C:cytoplasm"/>
    <property type="evidence" value="ECO:0007669"/>
    <property type="project" value="UniProtKB-SubCell"/>
</dbReference>
<dbReference type="PANTHER" id="PTHR43033:SF1">
    <property type="entry name" value="TRNA(ILE)-LYSIDINE SYNTHASE-RELATED"/>
    <property type="match status" value="1"/>
</dbReference>
<keyword evidence="11" id="KW-1185">Reference proteome</keyword>
<dbReference type="CDD" id="cd01992">
    <property type="entry name" value="TilS_N"/>
    <property type="match status" value="1"/>
</dbReference>
<dbReference type="SMART" id="SM00977">
    <property type="entry name" value="TilS_C"/>
    <property type="match status" value="1"/>
</dbReference>
<dbReference type="EC" id="6.3.4.19" evidence="8"/>
<dbReference type="Proteomes" id="UP000016562">
    <property type="component" value="Unassembled WGS sequence"/>
</dbReference>
<dbReference type="SUPFAM" id="SSF82829">
    <property type="entry name" value="MesJ substrate recognition domain-like"/>
    <property type="match status" value="1"/>
</dbReference>
<sequence length="447" mass="51307">MRNAVDIIFDTFCKVIEAYRRADSKIVLALSGGLDSRVMLHCLARYRAQNPTSHVIAVHVNHGLSQNAPYWTAQCQQWCDAALVPFFVEHAHLDRHSKQSLEAQAREARYELLAKHLRQGDLLLTAQHADDQLETLLLALKRGSGPRGLAGMGVCSVFNDSLLVRPFLSLLRQQLHNYAKAHTLEWVEDESNQDTQFDRNFLRHEVVAKLSSRWPEIQKNALRSAELCFEQEQLLDELLQHQYEQALNPDRSLCIERLSAVSEAIRHRLLRQWFKHHHLPMPSRKQLSLLFNEVISAAQDANPKLVIGCITVRRFQNSIHLVEEVSLAQGWQSALRLNERMELPHSLGCVTVSDNSEFGLGVRMANMDENVWVQFNPSGLSAHPEGRVGSRKLKKLFQEYQIPPWKRSQIPILMYNDKVVAVGDLFVCRDFTGSSHRFYWEKIQSTR</sequence>
<dbReference type="eggNOG" id="COG0037">
    <property type="taxonomic scope" value="Bacteria"/>
</dbReference>
<evidence type="ECO:0000256" key="6">
    <source>
        <dbReference type="ARBA" id="ARBA00022840"/>
    </source>
</evidence>
<gene>
    <name evidence="8 10" type="primary">tilS</name>
    <name evidence="10" type="ORF">VEZ01S_01_01040</name>
</gene>
<evidence type="ECO:0000256" key="5">
    <source>
        <dbReference type="ARBA" id="ARBA00022741"/>
    </source>
</evidence>
<dbReference type="STRING" id="1219080.VEZ01S_01_01040"/>
<comment type="subcellular location">
    <subcellularLocation>
        <location evidence="1 8">Cytoplasm</location>
    </subcellularLocation>
</comment>